<dbReference type="OrthoDB" id="10417639at2759"/>
<protein>
    <submittedName>
        <fullName evidence="1">Uncharacterized protein</fullName>
    </submittedName>
</protein>
<gene>
    <name evidence="1" type="ORF">TorRG33x02_335310</name>
</gene>
<dbReference type="AlphaFoldDB" id="A0A2P5B1H0"/>
<accession>A0A2P5B1H0</accession>
<organism evidence="1 2">
    <name type="scientific">Trema orientale</name>
    <name type="common">Charcoal tree</name>
    <name type="synonym">Celtis orientalis</name>
    <dbReference type="NCBI Taxonomy" id="63057"/>
    <lineage>
        <taxon>Eukaryota</taxon>
        <taxon>Viridiplantae</taxon>
        <taxon>Streptophyta</taxon>
        <taxon>Embryophyta</taxon>
        <taxon>Tracheophyta</taxon>
        <taxon>Spermatophyta</taxon>
        <taxon>Magnoliopsida</taxon>
        <taxon>eudicotyledons</taxon>
        <taxon>Gunneridae</taxon>
        <taxon>Pentapetalae</taxon>
        <taxon>rosids</taxon>
        <taxon>fabids</taxon>
        <taxon>Rosales</taxon>
        <taxon>Cannabaceae</taxon>
        <taxon>Trema</taxon>
    </lineage>
</organism>
<proteinExistence type="predicted"/>
<dbReference type="InParanoid" id="A0A2P5B1H0"/>
<dbReference type="Proteomes" id="UP000237000">
    <property type="component" value="Unassembled WGS sequence"/>
</dbReference>
<evidence type="ECO:0000313" key="1">
    <source>
        <dbReference type="EMBL" id="PON42658.1"/>
    </source>
</evidence>
<dbReference type="EMBL" id="JXTC01000631">
    <property type="protein sequence ID" value="PON42658.1"/>
    <property type="molecule type" value="Genomic_DNA"/>
</dbReference>
<comment type="caution">
    <text evidence="1">The sequence shown here is derived from an EMBL/GenBank/DDBJ whole genome shotgun (WGS) entry which is preliminary data.</text>
</comment>
<sequence>MVKDAEVEVVNEVILSFTFPIFDNDVKEISIKDNFGLDGIMLDFNLEQQVGYNSKRKIKKIRKERSLEMLMYFVESL</sequence>
<reference evidence="2" key="1">
    <citation type="submission" date="2016-06" db="EMBL/GenBank/DDBJ databases">
        <title>Parallel loss of symbiosis genes in relatives of nitrogen-fixing non-legume Parasponia.</title>
        <authorList>
            <person name="Van Velzen R."/>
            <person name="Holmer R."/>
            <person name="Bu F."/>
            <person name="Rutten L."/>
            <person name="Van Zeijl A."/>
            <person name="Liu W."/>
            <person name="Santuari L."/>
            <person name="Cao Q."/>
            <person name="Sharma T."/>
            <person name="Shen D."/>
            <person name="Roswanjaya Y."/>
            <person name="Wardhani T."/>
            <person name="Kalhor M.S."/>
            <person name="Jansen J."/>
            <person name="Van den Hoogen J."/>
            <person name="Gungor B."/>
            <person name="Hartog M."/>
            <person name="Hontelez J."/>
            <person name="Verver J."/>
            <person name="Yang W.-C."/>
            <person name="Schijlen E."/>
            <person name="Repin R."/>
            <person name="Schilthuizen M."/>
            <person name="Schranz E."/>
            <person name="Heidstra R."/>
            <person name="Miyata K."/>
            <person name="Fedorova E."/>
            <person name="Kohlen W."/>
            <person name="Bisseling T."/>
            <person name="Smit S."/>
            <person name="Geurts R."/>
        </authorList>
    </citation>
    <scope>NUCLEOTIDE SEQUENCE [LARGE SCALE GENOMIC DNA]</scope>
    <source>
        <strain evidence="2">cv. RG33-2</strain>
    </source>
</reference>
<evidence type="ECO:0000313" key="2">
    <source>
        <dbReference type="Proteomes" id="UP000237000"/>
    </source>
</evidence>
<keyword evidence="2" id="KW-1185">Reference proteome</keyword>
<name>A0A2P5B1H0_TREOI</name>